<accession>B2AQZ9</accession>
<dbReference type="GeneID" id="6190241"/>
<reference evidence="2" key="2">
    <citation type="submission" date="2008-07" db="EMBL/GenBank/DDBJ databases">
        <authorList>
            <person name="Genoscope - CEA"/>
        </authorList>
    </citation>
    <scope>NUCLEOTIDE SEQUENCE</scope>
    <source>
        <strain evidence="2">S mat+</strain>
    </source>
</reference>
<organism evidence="2">
    <name type="scientific">Podospora anserina (strain S / ATCC MYA-4624 / DSM 980 / FGSC 10383)</name>
    <name type="common">Pleurage anserina</name>
    <dbReference type="NCBI Taxonomy" id="515849"/>
    <lineage>
        <taxon>Eukaryota</taxon>
        <taxon>Fungi</taxon>
        <taxon>Dikarya</taxon>
        <taxon>Ascomycota</taxon>
        <taxon>Pezizomycotina</taxon>
        <taxon>Sordariomycetes</taxon>
        <taxon>Sordariomycetidae</taxon>
        <taxon>Sordariales</taxon>
        <taxon>Podosporaceae</taxon>
        <taxon>Podospora</taxon>
        <taxon>Podospora anserina</taxon>
    </lineage>
</organism>
<name>B2AQZ9_PODAN</name>
<reference evidence="2" key="1">
    <citation type="journal article" date="2008" name="Genome Biol.">
        <title>The genome sequence of the model ascomycete fungus Podospora anserina.</title>
        <authorList>
            <person name="Espagne E."/>
            <person name="Lespinet O."/>
            <person name="Malagnac F."/>
            <person name="Da Silva C."/>
            <person name="Jaillon O."/>
            <person name="Porcel B.M."/>
            <person name="Couloux A."/>
            <person name="Aury J.-M."/>
            <person name="Segurens B."/>
            <person name="Poulain J."/>
            <person name="Anthouard V."/>
            <person name="Grossetete S."/>
            <person name="Khalili H."/>
            <person name="Coppin E."/>
            <person name="Dequard-Chablat M."/>
            <person name="Picard M."/>
            <person name="Contamine V."/>
            <person name="Arnaise S."/>
            <person name="Bourdais A."/>
            <person name="Berteaux-Lecellier V."/>
            <person name="Gautheret D."/>
            <person name="de Vries R.P."/>
            <person name="Battaglia E."/>
            <person name="Coutinho P.M."/>
            <person name="Danchin E.G.J."/>
            <person name="Henrissat B."/>
            <person name="El Khoury R."/>
            <person name="Sainsard-Chanet A."/>
            <person name="Boivin A."/>
            <person name="Pinan-Lucarre B."/>
            <person name="Sellem C.H."/>
            <person name="Debuchy R."/>
            <person name="Wincker P."/>
            <person name="Weissenbach J."/>
            <person name="Silar P."/>
        </authorList>
    </citation>
    <scope>NUCLEOTIDE SEQUENCE [LARGE SCALE GENOMIC DNA]</scope>
    <source>
        <strain evidence="2">S mat+</strain>
    </source>
</reference>
<protein>
    <submittedName>
        <fullName evidence="2">Podospora anserina S mat+ genomic DNA chromosome 4, supercontig 4</fullName>
    </submittedName>
</protein>
<feature type="region of interest" description="Disordered" evidence="1">
    <location>
        <begin position="129"/>
        <end position="157"/>
    </location>
</feature>
<dbReference type="RefSeq" id="XP_001905911.1">
    <property type="nucleotide sequence ID" value="XM_001905876.1"/>
</dbReference>
<proteinExistence type="predicted"/>
<dbReference type="KEGG" id="pan:PODANSg2939"/>
<dbReference type="HOGENOM" id="CLU_1173080_0_0_1"/>
<evidence type="ECO:0000256" key="1">
    <source>
        <dbReference type="SAM" id="MobiDB-lite"/>
    </source>
</evidence>
<gene>
    <name evidence="2" type="ORF">PODANS_4_9130</name>
</gene>
<evidence type="ECO:0000313" key="2">
    <source>
        <dbReference type="EMBL" id="CAP66577.1"/>
    </source>
</evidence>
<sequence>AILHALVRQLPIRPPRSIGRPLRPLLQLRLGLAEESQLPKVERHGTHHRRSRTGPKSTNALALRNRSEGINHRLVILPFGHRLQPITLHADQRQIGRVAQHGSQTTGRQTSSGTLRKANLLSVRLGPGRQAAHKGVEKPNAGGRVHGLSEQTGREPGIQIERLSAGQDVASHRDGRRLRSTSHTLARKLDAHLDHVDGLNHRRGNHPAEAAIDKRKRRPDEGRVEEIAGGGEVVVLH</sequence>
<feature type="region of interest" description="Disordered" evidence="1">
    <location>
        <begin position="198"/>
        <end position="222"/>
    </location>
</feature>
<dbReference type="AlphaFoldDB" id="B2AQZ9"/>
<dbReference type="VEuPathDB" id="FungiDB:PODANS_4_9130"/>
<dbReference type="EMBL" id="CU633895">
    <property type="protein sequence ID" value="CAP66577.1"/>
    <property type="molecule type" value="Genomic_DNA"/>
</dbReference>
<feature type="non-terminal residue" evidence="2">
    <location>
        <position position="1"/>
    </location>
</feature>